<evidence type="ECO:0000259" key="4">
    <source>
        <dbReference type="Pfam" id="PF03446"/>
    </source>
</evidence>
<dbReference type="PANTHER" id="PTHR43060:SF15">
    <property type="entry name" value="3-HYDROXYISOBUTYRATE DEHYDROGENASE-LIKE 1, MITOCHONDRIAL-RELATED"/>
    <property type="match status" value="1"/>
</dbReference>
<evidence type="ECO:0000259" key="5">
    <source>
        <dbReference type="Pfam" id="PF14833"/>
    </source>
</evidence>
<dbReference type="PANTHER" id="PTHR43060">
    <property type="entry name" value="3-HYDROXYISOBUTYRATE DEHYDROGENASE-LIKE 1, MITOCHONDRIAL-RELATED"/>
    <property type="match status" value="1"/>
</dbReference>
<evidence type="ECO:0000256" key="1">
    <source>
        <dbReference type="ARBA" id="ARBA00009080"/>
    </source>
</evidence>
<dbReference type="InterPro" id="IPR036291">
    <property type="entry name" value="NAD(P)-bd_dom_sf"/>
</dbReference>
<dbReference type="InterPro" id="IPR006115">
    <property type="entry name" value="6PGDH_NADP-bd"/>
</dbReference>
<comment type="similarity">
    <text evidence="1">Belongs to the HIBADH-related family.</text>
</comment>
<evidence type="ECO:0000313" key="7">
    <source>
        <dbReference type="Proteomes" id="UP001596044"/>
    </source>
</evidence>
<dbReference type="Pfam" id="PF03446">
    <property type="entry name" value="NAD_binding_2"/>
    <property type="match status" value="1"/>
</dbReference>
<dbReference type="SUPFAM" id="SSF48179">
    <property type="entry name" value="6-phosphogluconate dehydrogenase C-terminal domain-like"/>
    <property type="match status" value="1"/>
</dbReference>
<accession>A0ABW0K7C8</accession>
<keyword evidence="7" id="KW-1185">Reference proteome</keyword>
<evidence type="ECO:0000313" key="6">
    <source>
        <dbReference type="EMBL" id="MFC5449233.1"/>
    </source>
</evidence>
<dbReference type="InterPro" id="IPR002204">
    <property type="entry name" value="3-OH-isobutyrate_DH-rel_CS"/>
</dbReference>
<sequence>MRKVKRMNLSTEKAVIGFIGLGVMGKSMARNLMKAGYRLHVYNRTKSKADELLQEGAVWHDSADGVAQQADVTITMVEYPRDVEQIVLGQTGVLAAAKEGAVLIDMTTSSPELAARIYEECLKRGVRALDAPVSGGDIGARDGKLSIMVGGDEEVFEAALPVLQAMGSNIVYQGKAGAGQHTKMCNQIAIAANMMGVSEALAYAERSGLNPTTVLKSIETGAAGSWSLSNLAPRIIAGNYAPGFYVKHMIKDLGIALQAAESMGLEAHGLSLARTLYERLAESGEAESGTQALIKLYRAGTIA</sequence>
<gene>
    <name evidence="6" type="ORF">ACFPOG_13275</name>
</gene>
<reference evidence="7" key="1">
    <citation type="journal article" date="2019" name="Int. J. Syst. Evol. Microbiol.">
        <title>The Global Catalogue of Microorganisms (GCM) 10K type strain sequencing project: providing services to taxonomists for standard genome sequencing and annotation.</title>
        <authorList>
            <consortium name="The Broad Institute Genomics Platform"/>
            <consortium name="The Broad Institute Genome Sequencing Center for Infectious Disease"/>
            <person name="Wu L."/>
            <person name="Ma J."/>
        </authorList>
    </citation>
    <scope>NUCLEOTIDE SEQUENCE [LARGE SCALE GENOMIC DNA]</scope>
    <source>
        <strain evidence="7">KACC 11904</strain>
    </source>
</reference>
<dbReference type="EC" id="1.1.-.-" evidence="6"/>
<evidence type="ECO:0000256" key="3">
    <source>
        <dbReference type="ARBA" id="ARBA00023027"/>
    </source>
</evidence>
<organism evidence="6 7">
    <name type="scientific">Paenibacillus aestuarii</name>
    <dbReference type="NCBI Taxonomy" id="516965"/>
    <lineage>
        <taxon>Bacteria</taxon>
        <taxon>Bacillati</taxon>
        <taxon>Bacillota</taxon>
        <taxon>Bacilli</taxon>
        <taxon>Bacillales</taxon>
        <taxon>Paenibacillaceae</taxon>
        <taxon>Paenibacillus</taxon>
    </lineage>
</organism>
<feature type="domain" description="3-hydroxyisobutyrate dehydrogenase-like NAD-binding" evidence="5">
    <location>
        <begin position="177"/>
        <end position="297"/>
    </location>
</feature>
<dbReference type="Pfam" id="PF14833">
    <property type="entry name" value="NAD_binding_11"/>
    <property type="match status" value="1"/>
</dbReference>
<dbReference type="Proteomes" id="UP001596044">
    <property type="component" value="Unassembled WGS sequence"/>
</dbReference>
<dbReference type="InterPro" id="IPR013328">
    <property type="entry name" value="6PGD_dom2"/>
</dbReference>
<dbReference type="RefSeq" id="WP_270879810.1">
    <property type="nucleotide sequence ID" value="NZ_JAQFVF010000026.1"/>
</dbReference>
<keyword evidence="2 6" id="KW-0560">Oxidoreductase</keyword>
<proteinExistence type="inferred from homology"/>
<dbReference type="InterPro" id="IPR008927">
    <property type="entry name" value="6-PGluconate_DH-like_C_sf"/>
</dbReference>
<feature type="domain" description="6-phosphogluconate dehydrogenase NADP-binding" evidence="4">
    <location>
        <begin position="16"/>
        <end position="174"/>
    </location>
</feature>
<dbReference type="Gene3D" id="1.10.1040.10">
    <property type="entry name" value="N-(1-d-carboxylethyl)-l-norvaline Dehydrogenase, domain 2"/>
    <property type="match status" value="1"/>
</dbReference>
<name>A0ABW0K7C8_9BACL</name>
<dbReference type="GO" id="GO:0016491">
    <property type="term" value="F:oxidoreductase activity"/>
    <property type="evidence" value="ECO:0007669"/>
    <property type="project" value="UniProtKB-KW"/>
</dbReference>
<dbReference type="EMBL" id="JBHSMJ010000018">
    <property type="protein sequence ID" value="MFC5449233.1"/>
    <property type="molecule type" value="Genomic_DNA"/>
</dbReference>
<dbReference type="PROSITE" id="PS00895">
    <property type="entry name" value="3_HYDROXYISOBUT_DH"/>
    <property type="match status" value="1"/>
</dbReference>
<comment type="caution">
    <text evidence="6">The sequence shown here is derived from an EMBL/GenBank/DDBJ whole genome shotgun (WGS) entry which is preliminary data.</text>
</comment>
<evidence type="ECO:0000256" key="2">
    <source>
        <dbReference type="ARBA" id="ARBA00023002"/>
    </source>
</evidence>
<dbReference type="InterPro" id="IPR029154">
    <property type="entry name" value="HIBADH-like_NADP-bd"/>
</dbReference>
<dbReference type="InterPro" id="IPR015815">
    <property type="entry name" value="HIBADH-related"/>
</dbReference>
<dbReference type="Gene3D" id="3.40.50.720">
    <property type="entry name" value="NAD(P)-binding Rossmann-like Domain"/>
    <property type="match status" value="1"/>
</dbReference>
<keyword evidence="3" id="KW-0520">NAD</keyword>
<dbReference type="SUPFAM" id="SSF51735">
    <property type="entry name" value="NAD(P)-binding Rossmann-fold domains"/>
    <property type="match status" value="1"/>
</dbReference>
<dbReference type="PIRSF" id="PIRSF000103">
    <property type="entry name" value="HIBADH"/>
    <property type="match status" value="1"/>
</dbReference>
<protein>
    <submittedName>
        <fullName evidence="6">NAD(P)-dependent oxidoreductase</fullName>
        <ecNumber evidence="6">1.1.-.-</ecNumber>
    </submittedName>
</protein>